<reference evidence="1 2" key="2">
    <citation type="journal article" date="2022" name="Mol. Ecol. Resour.">
        <title>The genomes of chicory, endive, great burdock and yacon provide insights into Asteraceae paleo-polyploidization history and plant inulin production.</title>
        <authorList>
            <person name="Fan W."/>
            <person name="Wang S."/>
            <person name="Wang H."/>
            <person name="Wang A."/>
            <person name="Jiang F."/>
            <person name="Liu H."/>
            <person name="Zhao H."/>
            <person name="Xu D."/>
            <person name="Zhang Y."/>
        </authorList>
    </citation>
    <scope>NUCLEOTIDE SEQUENCE [LARGE SCALE GENOMIC DNA]</scope>
    <source>
        <strain evidence="2">cv. Yunnan</strain>
        <tissue evidence="1">Leaves</tissue>
    </source>
</reference>
<sequence>MNSDTPDAEDTAFYAQLTRQILLLMDEDDVAYTTRTTNGAPELGWTPVGGGRPLIYGKHFGWLEGGRSFESPSWMESMWANNGGGTGVFIPRVAVPGKPRRKKHHKSRKNKNGMDSSARKKDSGVNII</sequence>
<evidence type="ECO:0000313" key="2">
    <source>
        <dbReference type="Proteomes" id="UP001056120"/>
    </source>
</evidence>
<accession>A0ACB9HKM7</accession>
<dbReference type="EMBL" id="CM042029">
    <property type="protein sequence ID" value="KAI3796187.1"/>
    <property type="molecule type" value="Genomic_DNA"/>
</dbReference>
<protein>
    <submittedName>
        <fullName evidence="1">Uncharacterized protein</fullName>
    </submittedName>
</protein>
<organism evidence="1 2">
    <name type="scientific">Smallanthus sonchifolius</name>
    <dbReference type="NCBI Taxonomy" id="185202"/>
    <lineage>
        <taxon>Eukaryota</taxon>
        <taxon>Viridiplantae</taxon>
        <taxon>Streptophyta</taxon>
        <taxon>Embryophyta</taxon>
        <taxon>Tracheophyta</taxon>
        <taxon>Spermatophyta</taxon>
        <taxon>Magnoliopsida</taxon>
        <taxon>eudicotyledons</taxon>
        <taxon>Gunneridae</taxon>
        <taxon>Pentapetalae</taxon>
        <taxon>asterids</taxon>
        <taxon>campanulids</taxon>
        <taxon>Asterales</taxon>
        <taxon>Asteraceae</taxon>
        <taxon>Asteroideae</taxon>
        <taxon>Heliantheae alliance</taxon>
        <taxon>Millerieae</taxon>
        <taxon>Smallanthus</taxon>
    </lineage>
</organism>
<name>A0ACB9HKM7_9ASTR</name>
<comment type="caution">
    <text evidence="1">The sequence shown here is derived from an EMBL/GenBank/DDBJ whole genome shotgun (WGS) entry which is preliminary data.</text>
</comment>
<reference evidence="2" key="1">
    <citation type="journal article" date="2022" name="Mol. Ecol. Resour.">
        <title>The genomes of chicory, endive, great burdock and yacon provide insights into Asteraceae palaeo-polyploidization history and plant inulin production.</title>
        <authorList>
            <person name="Fan W."/>
            <person name="Wang S."/>
            <person name="Wang H."/>
            <person name="Wang A."/>
            <person name="Jiang F."/>
            <person name="Liu H."/>
            <person name="Zhao H."/>
            <person name="Xu D."/>
            <person name="Zhang Y."/>
        </authorList>
    </citation>
    <scope>NUCLEOTIDE SEQUENCE [LARGE SCALE GENOMIC DNA]</scope>
    <source>
        <strain evidence="2">cv. Yunnan</strain>
    </source>
</reference>
<evidence type="ECO:0000313" key="1">
    <source>
        <dbReference type="EMBL" id="KAI3796187.1"/>
    </source>
</evidence>
<keyword evidence="2" id="KW-1185">Reference proteome</keyword>
<proteinExistence type="predicted"/>
<gene>
    <name evidence="1" type="ORF">L1987_38852</name>
</gene>
<dbReference type="Proteomes" id="UP001056120">
    <property type="component" value="Linkage Group LG12"/>
</dbReference>